<dbReference type="Gene3D" id="1.10.1900.10">
    <property type="entry name" value="c-terminal domain of poly(a) binding protein"/>
    <property type="match status" value="1"/>
</dbReference>
<name>A0ABS2CL98_9MICO</name>
<evidence type="ECO:0000313" key="2">
    <source>
        <dbReference type="Proteomes" id="UP001430172"/>
    </source>
</evidence>
<dbReference type="Pfam" id="PF06304">
    <property type="entry name" value="DUF1048"/>
    <property type="match status" value="1"/>
</dbReference>
<protein>
    <submittedName>
        <fullName evidence="1">DUF1048 domain-containing protein</fullName>
    </submittedName>
</protein>
<comment type="caution">
    <text evidence="1">The sequence shown here is derived from an EMBL/GenBank/DDBJ whole genome shotgun (WGS) entry which is preliminary data.</text>
</comment>
<dbReference type="EMBL" id="JAFDVD010000009">
    <property type="protein sequence ID" value="MBM6400667.1"/>
    <property type="molecule type" value="Genomic_DNA"/>
</dbReference>
<gene>
    <name evidence="1" type="ORF">JQN70_09750</name>
</gene>
<proteinExistence type="predicted"/>
<sequence length="112" mass="12307">MYRILSKVIGEKKEWRAMEARAAALPRDFRTVYGEVKAYVWRFAGGDGRESIGALATILGLFETAAAEGRGVRDVTGRDVAAFCDRHLTGVTSWTDGWRASLNDAVARKVAD</sequence>
<dbReference type="SUPFAM" id="SSF158560">
    <property type="entry name" value="BH3980-like"/>
    <property type="match status" value="1"/>
</dbReference>
<dbReference type="Proteomes" id="UP001430172">
    <property type="component" value="Unassembled WGS sequence"/>
</dbReference>
<reference evidence="1" key="1">
    <citation type="submission" date="2021-02" db="EMBL/GenBank/DDBJ databases">
        <title>Phycicoccus sp. MQZ13P-5T, whole genome shotgun sequence.</title>
        <authorList>
            <person name="Tuo L."/>
        </authorList>
    </citation>
    <scope>NUCLEOTIDE SEQUENCE</scope>
    <source>
        <strain evidence="1">MQZ13P-5</strain>
    </source>
</reference>
<organism evidence="1 2">
    <name type="scientific">Phycicoccus sonneratiae</name>
    <dbReference type="NCBI Taxonomy" id="2807628"/>
    <lineage>
        <taxon>Bacteria</taxon>
        <taxon>Bacillati</taxon>
        <taxon>Actinomycetota</taxon>
        <taxon>Actinomycetes</taxon>
        <taxon>Micrococcales</taxon>
        <taxon>Intrasporangiaceae</taxon>
        <taxon>Phycicoccus</taxon>
    </lineage>
</organism>
<dbReference type="InterPro" id="IPR008316">
    <property type="entry name" value="UCP029876"/>
</dbReference>
<evidence type="ECO:0000313" key="1">
    <source>
        <dbReference type="EMBL" id="MBM6400667.1"/>
    </source>
</evidence>
<accession>A0ABS2CL98</accession>
<dbReference type="RefSeq" id="WP_204131136.1">
    <property type="nucleotide sequence ID" value="NZ_JAFDVD010000009.1"/>
</dbReference>
<keyword evidence="2" id="KW-1185">Reference proteome</keyword>